<organism evidence="1 2">
    <name type="scientific">Meloidogyne hapla</name>
    <name type="common">Root-knot nematode worm</name>
    <dbReference type="NCBI Taxonomy" id="6305"/>
    <lineage>
        <taxon>Eukaryota</taxon>
        <taxon>Metazoa</taxon>
        <taxon>Ecdysozoa</taxon>
        <taxon>Nematoda</taxon>
        <taxon>Chromadorea</taxon>
        <taxon>Rhabditida</taxon>
        <taxon>Tylenchina</taxon>
        <taxon>Tylenchomorpha</taxon>
        <taxon>Tylenchoidea</taxon>
        <taxon>Meloidogynidae</taxon>
        <taxon>Meloidogyninae</taxon>
        <taxon>Meloidogyne</taxon>
    </lineage>
</organism>
<name>A0A1I8BEW0_MELHA</name>
<evidence type="ECO:0000313" key="1">
    <source>
        <dbReference type="Proteomes" id="UP000095281"/>
    </source>
</evidence>
<dbReference type="AlphaFoldDB" id="A0A1I8BEW0"/>
<protein>
    <submittedName>
        <fullName evidence="2 3">Uncharacterized protein</fullName>
    </submittedName>
</protein>
<proteinExistence type="predicted"/>
<dbReference type="WBParaSite" id="MhA1_Contig2058.frz3.gene6">
    <property type="protein sequence ID" value="MhA1_Contig2058.frz3.gene6"/>
    <property type="gene ID" value="MhA1_Contig2058.frz3.gene6"/>
</dbReference>
<sequence>MSYYLIEELFEIAHLFAKYMEADSHCTKRGHFLQEGNKTSIIFSDLTKFFENYSKKDFIENNSKEEKDRLAYLLFGCLREFFISIFDASYDMEDGDLLIRLKKEPLLDELMTTLFIKKYNYIIDNKLREEFEEKTISPLTSPIGSPKNNLALFNGDKNEEKKINGNLNNSNKTKNIPINIEKLYEQSVHFQ</sequence>
<dbReference type="Proteomes" id="UP000095281">
    <property type="component" value="Unplaced"/>
</dbReference>
<keyword evidence="1" id="KW-1185">Reference proteome</keyword>
<evidence type="ECO:0000313" key="2">
    <source>
        <dbReference type="WBParaSite" id="MhA1_Contig2058.frz3.gene6"/>
    </source>
</evidence>
<dbReference type="WBParaSite" id="MhA1_Contig2634.frz3.gene4">
    <property type="protein sequence ID" value="MhA1_Contig2634.frz3.gene4"/>
    <property type="gene ID" value="MhA1_Contig2634.frz3.gene4"/>
</dbReference>
<accession>A0A1I8BEW0</accession>
<evidence type="ECO:0000313" key="3">
    <source>
        <dbReference type="WBParaSite" id="MhA1_Contig2634.frz3.gene4"/>
    </source>
</evidence>
<reference evidence="2 3" key="1">
    <citation type="submission" date="2016-11" db="UniProtKB">
        <authorList>
            <consortium name="WormBaseParasite"/>
        </authorList>
    </citation>
    <scope>IDENTIFICATION</scope>
</reference>